<evidence type="ECO:0000313" key="2">
    <source>
        <dbReference type="Proteomes" id="UP001470230"/>
    </source>
</evidence>
<comment type="caution">
    <text evidence="1">The sequence shown here is derived from an EMBL/GenBank/DDBJ whole genome shotgun (WGS) entry which is preliminary data.</text>
</comment>
<name>A0ABR2KNF3_9EUKA</name>
<gene>
    <name evidence="1" type="ORF">M9Y10_029928</name>
</gene>
<keyword evidence="2" id="KW-1185">Reference proteome</keyword>
<accession>A0ABR2KNF3</accession>
<reference evidence="1 2" key="1">
    <citation type="submission" date="2024-04" db="EMBL/GenBank/DDBJ databases">
        <title>Tritrichomonas musculus Genome.</title>
        <authorList>
            <person name="Alves-Ferreira E."/>
            <person name="Grigg M."/>
            <person name="Lorenzi H."/>
            <person name="Galac M."/>
        </authorList>
    </citation>
    <scope>NUCLEOTIDE SEQUENCE [LARGE SCALE GENOMIC DNA]</scope>
    <source>
        <strain evidence="1 2">EAF2021</strain>
    </source>
</reference>
<evidence type="ECO:0000313" key="1">
    <source>
        <dbReference type="EMBL" id="KAK8892688.1"/>
    </source>
</evidence>
<organism evidence="1 2">
    <name type="scientific">Tritrichomonas musculus</name>
    <dbReference type="NCBI Taxonomy" id="1915356"/>
    <lineage>
        <taxon>Eukaryota</taxon>
        <taxon>Metamonada</taxon>
        <taxon>Parabasalia</taxon>
        <taxon>Tritrichomonadida</taxon>
        <taxon>Tritrichomonadidae</taxon>
        <taxon>Tritrichomonas</taxon>
    </lineage>
</organism>
<proteinExistence type="predicted"/>
<dbReference type="EMBL" id="JAPFFF010000004">
    <property type="protein sequence ID" value="KAK8892688.1"/>
    <property type="molecule type" value="Genomic_DNA"/>
</dbReference>
<dbReference type="Proteomes" id="UP001470230">
    <property type="component" value="Unassembled WGS sequence"/>
</dbReference>
<protein>
    <submittedName>
        <fullName evidence="1">Uncharacterized protein</fullName>
    </submittedName>
</protein>
<sequence>MNTGLATRKKKEIIDLFTNFNRFRSKEESIKVNHGLYEACRKGDLDLIYITRTGGEDEENGDNRAAAYTCREGSPCI</sequence>